<dbReference type="Gene3D" id="3.30.360.10">
    <property type="entry name" value="Dihydrodipicolinate Reductase, domain 2"/>
    <property type="match status" value="1"/>
</dbReference>
<protein>
    <submittedName>
        <fullName evidence="3">Gfo/Idh/MocA family oxidoreductase</fullName>
    </submittedName>
</protein>
<sequence>MKIKKIKVAFLGGGINSAVGRTHKIAISMDNRYELVAGCFSRNSDINFKTGNEYGVDESRIYKNLSELIKKEKNNIDVICILTPTPNHKNEVVECIQNNVKVICEKALAVSSAEALEIKEALDKYNGFLAVTYNYTGYPMLRELRNMIKDGKLGKIEQVHVEMPQEGFARLDKNGNPQKPQDWRLCDKELPTLSLDLGTHTHDITSFLTGESPIELVSIQNSFGSFRDVIDNSISISTYTNNIVSNIWFSKAALGHRNGLRVRVYGEIGSAEWYQLDPENLYFNDNKGHKLLIDRASVDVNVTTEPRYNRFKVGHPSGFIEAFANYYMDIADLILGISNNENRYVFGIDDALEGLKMLEAMTLSSKEKKWIKIK</sequence>
<evidence type="ECO:0000259" key="2">
    <source>
        <dbReference type="Pfam" id="PF02894"/>
    </source>
</evidence>
<evidence type="ECO:0000313" key="4">
    <source>
        <dbReference type="Proteomes" id="UP001164100"/>
    </source>
</evidence>
<dbReference type="SUPFAM" id="SSF55347">
    <property type="entry name" value="Glyceraldehyde-3-phosphate dehydrogenase-like, C-terminal domain"/>
    <property type="match status" value="1"/>
</dbReference>
<dbReference type="SUPFAM" id="SSF51735">
    <property type="entry name" value="NAD(P)-binding Rossmann-fold domains"/>
    <property type="match status" value="1"/>
</dbReference>
<dbReference type="Gene3D" id="3.40.50.720">
    <property type="entry name" value="NAD(P)-binding Rossmann-like Domain"/>
    <property type="match status" value="1"/>
</dbReference>
<dbReference type="Pfam" id="PF01408">
    <property type="entry name" value="GFO_IDH_MocA"/>
    <property type="match status" value="1"/>
</dbReference>
<proteinExistence type="predicted"/>
<dbReference type="PANTHER" id="PTHR43708:SF3">
    <property type="entry name" value="OXIDOREDUCTASE"/>
    <property type="match status" value="1"/>
</dbReference>
<dbReference type="AlphaFoldDB" id="A0AA46S041"/>
<evidence type="ECO:0000313" key="3">
    <source>
        <dbReference type="EMBL" id="UYF42484.1"/>
    </source>
</evidence>
<dbReference type="PANTHER" id="PTHR43708">
    <property type="entry name" value="CONSERVED EXPRESSED OXIDOREDUCTASE (EUROFUNG)"/>
    <property type="match status" value="1"/>
</dbReference>
<organism evidence="3 4">
    <name type="scientific">Aliarcobacter cryaerophilus</name>
    <dbReference type="NCBI Taxonomy" id="28198"/>
    <lineage>
        <taxon>Bacteria</taxon>
        <taxon>Pseudomonadati</taxon>
        <taxon>Campylobacterota</taxon>
        <taxon>Epsilonproteobacteria</taxon>
        <taxon>Campylobacterales</taxon>
        <taxon>Arcobacteraceae</taxon>
        <taxon>Aliarcobacter</taxon>
    </lineage>
</organism>
<dbReference type="InterPro" id="IPR000683">
    <property type="entry name" value="Gfo/Idh/MocA-like_OxRdtase_N"/>
</dbReference>
<feature type="domain" description="Gfo/Idh/MocA-like oxidoreductase C-terminal" evidence="2">
    <location>
        <begin position="145"/>
        <end position="373"/>
    </location>
</feature>
<evidence type="ECO:0000259" key="1">
    <source>
        <dbReference type="Pfam" id="PF01408"/>
    </source>
</evidence>
<dbReference type="InterPro" id="IPR036291">
    <property type="entry name" value="NAD(P)-bd_dom_sf"/>
</dbReference>
<dbReference type="GO" id="GO:0000166">
    <property type="term" value="F:nucleotide binding"/>
    <property type="evidence" value="ECO:0007669"/>
    <property type="project" value="InterPro"/>
</dbReference>
<dbReference type="InterPro" id="IPR051317">
    <property type="entry name" value="Gfo/Idh/MocA_oxidoreduct"/>
</dbReference>
<dbReference type="Proteomes" id="UP001164100">
    <property type="component" value="Chromosome"/>
</dbReference>
<feature type="domain" description="Gfo/Idh/MocA-like oxidoreductase N-terminal" evidence="1">
    <location>
        <begin position="6"/>
        <end position="132"/>
    </location>
</feature>
<gene>
    <name evidence="3" type="ORF">NGX11_06130</name>
</gene>
<reference evidence="3" key="1">
    <citation type="journal article" date="2022" name="Front. Microbiol.">
        <title>Species classification and novel plasmid identifications in Arcobacter cryaerophilus and Arcobacter cryaerophilus-like organisms.</title>
        <authorList>
            <person name="Zhou G."/>
            <person name="Wang M."/>
            <person name="Wang H."/>
            <person name="Chen X."/>
            <person name="Gu Y."/>
            <person name="Shao Z."/>
            <person name="Zhang J."/>
            <person name="Zhang M."/>
        </authorList>
    </citation>
    <scope>NUCLEOTIDE SEQUENCE</scope>
    <source>
        <strain evidence="3">ICDCAC48</strain>
    </source>
</reference>
<dbReference type="EMBL" id="CP099556">
    <property type="protein sequence ID" value="UYF42484.1"/>
    <property type="molecule type" value="Genomic_DNA"/>
</dbReference>
<name>A0AA46S041_9BACT</name>
<dbReference type="Pfam" id="PF02894">
    <property type="entry name" value="GFO_IDH_MocA_C"/>
    <property type="match status" value="1"/>
</dbReference>
<dbReference type="RefSeq" id="WP_263514099.1">
    <property type="nucleotide sequence ID" value="NZ_CP099556.1"/>
</dbReference>
<dbReference type="InterPro" id="IPR004104">
    <property type="entry name" value="Gfo/Idh/MocA-like_OxRdtase_C"/>
</dbReference>
<accession>A0AA46S041</accession>